<evidence type="ECO:0000313" key="2">
    <source>
        <dbReference type="Proteomes" id="UP001161325"/>
    </source>
</evidence>
<proteinExistence type="predicted"/>
<comment type="caution">
    <text evidence="1">The sequence shown here is derived from an EMBL/GenBank/DDBJ whole genome shotgun (WGS) entry which is preliminary data.</text>
</comment>
<accession>A0AA37V0R7</accession>
<organism evidence="1 2">
    <name type="scientific">Roseisolibacter agri</name>
    <dbReference type="NCBI Taxonomy" id="2014610"/>
    <lineage>
        <taxon>Bacteria</taxon>
        <taxon>Pseudomonadati</taxon>
        <taxon>Gemmatimonadota</taxon>
        <taxon>Gemmatimonadia</taxon>
        <taxon>Gemmatimonadales</taxon>
        <taxon>Gemmatimonadaceae</taxon>
        <taxon>Roseisolibacter</taxon>
    </lineage>
</organism>
<protein>
    <submittedName>
        <fullName evidence="1">Uncharacterized protein</fullName>
    </submittedName>
</protein>
<dbReference type="EMBL" id="BRXS01000002">
    <property type="protein sequence ID" value="GLC25030.1"/>
    <property type="molecule type" value="Genomic_DNA"/>
</dbReference>
<name>A0AA37V0R7_9BACT</name>
<reference evidence="1" key="1">
    <citation type="submission" date="2022-08" db="EMBL/GenBank/DDBJ databases">
        <title>Draft genome sequencing of Roseisolibacter agri AW1220.</title>
        <authorList>
            <person name="Tobiishi Y."/>
            <person name="Tonouchi A."/>
        </authorList>
    </citation>
    <scope>NUCLEOTIDE SEQUENCE</scope>
    <source>
        <strain evidence="1">AW1220</strain>
    </source>
</reference>
<sequence>MPTLPKRYLNTAEVCHVYGCTPDYLESVSVADLPRNKRGHRTVLYDVIDCERHFASFRIAGDEGSAGRRELPTALPVAVHVSAA</sequence>
<gene>
    <name evidence="1" type="ORF">rosag_15430</name>
</gene>
<dbReference type="AlphaFoldDB" id="A0AA37V0R7"/>
<keyword evidence="2" id="KW-1185">Reference proteome</keyword>
<dbReference type="Proteomes" id="UP001161325">
    <property type="component" value="Unassembled WGS sequence"/>
</dbReference>
<evidence type="ECO:0000313" key="1">
    <source>
        <dbReference type="EMBL" id="GLC25030.1"/>
    </source>
</evidence>